<reference evidence="1" key="1">
    <citation type="submission" date="2013-08" db="EMBL/GenBank/DDBJ databases">
        <title>Comparison of modified E. coli strains.</title>
        <authorList>
            <person name="Juergensen J."/>
            <person name="Bonge A."/>
            <person name="Streit W.R."/>
        </authorList>
    </citation>
    <scope>NUCLEOTIDE SEQUENCE</scope>
</reference>
<evidence type="ECO:0000313" key="1">
    <source>
        <dbReference type="EMBL" id="AIF26393.1"/>
    </source>
</evidence>
<dbReference type="AlphaFoldDB" id="A0A0H3U9G3"/>
<organism evidence="1">
    <name type="scientific">uncultured bacterium fosmid pJB16B1</name>
    <dbReference type="NCBI Taxonomy" id="1478054"/>
    <lineage>
        <taxon>Bacteria</taxon>
        <taxon>environmental samples</taxon>
    </lineage>
</organism>
<name>A0A0H3U9G3_9BACT</name>
<sequence>MTTKFRTRNPVTRAQYPKFFTLLRKAALNLGLDTPQEVEEYRHQVMREEAGCESIKQLNRKADFDACIKRFAADAGDYIQAVEIGLQETKRRAYVVKVMSVQIMQLKGGSESDARNYLEGLINQARVPCGVCSTDNSFWMDVSTRSLQNLLQILDTYRRKLLKANFPTFPVKFDDTVRYEVDGPIRTRYTGIPISYYSQLPFRVNVR</sequence>
<accession>A0A0H3U9G3</accession>
<proteinExistence type="predicted"/>
<protein>
    <submittedName>
        <fullName evidence="1">Uncharacterized protein</fullName>
    </submittedName>
</protein>
<dbReference type="EMBL" id="KF540228">
    <property type="protein sequence ID" value="AIF26393.1"/>
    <property type="molecule type" value="Genomic_DNA"/>
</dbReference>